<dbReference type="OrthoDB" id="4621856at2759"/>
<organism evidence="1 2">
    <name type="scientific">Endocarpon pusillum</name>
    <dbReference type="NCBI Taxonomy" id="364733"/>
    <lineage>
        <taxon>Eukaryota</taxon>
        <taxon>Fungi</taxon>
        <taxon>Dikarya</taxon>
        <taxon>Ascomycota</taxon>
        <taxon>Pezizomycotina</taxon>
        <taxon>Eurotiomycetes</taxon>
        <taxon>Chaetothyriomycetidae</taxon>
        <taxon>Verrucariales</taxon>
        <taxon>Verrucariaceae</taxon>
        <taxon>Endocarpon</taxon>
    </lineage>
</organism>
<gene>
    <name evidence="1" type="ORF">GJ744_005673</name>
</gene>
<dbReference type="EMBL" id="JAACFV010000248">
    <property type="protein sequence ID" value="KAF7502474.1"/>
    <property type="molecule type" value="Genomic_DNA"/>
</dbReference>
<proteinExistence type="predicted"/>
<keyword evidence="2" id="KW-1185">Reference proteome</keyword>
<reference evidence="1" key="1">
    <citation type="submission" date="2020-02" db="EMBL/GenBank/DDBJ databases">
        <authorList>
            <person name="Palmer J.M."/>
        </authorList>
    </citation>
    <scope>NUCLEOTIDE SEQUENCE</scope>
    <source>
        <strain evidence="1">EPUS1.4</strain>
        <tissue evidence="1">Thallus</tissue>
    </source>
</reference>
<sequence>MPRKELFKIHNIAERTGYKILKQGSMRRGPGVHNRGRKRILEDHQCAAIEAVEDANFGFASSSHYKVAKDIGLAIGPKRAI</sequence>
<dbReference type="Proteomes" id="UP000606974">
    <property type="component" value="Unassembled WGS sequence"/>
</dbReference>
<evidence type="ECO:0000313" key="1">
    <source>
        <dbReference type="EMBL" id="KAF7502474.1"/>
    </source>
</evidence>
<name>A0A8H7A7N5_9EURO</name>
<evidence type="ECO:0000313" key="2">
    <source>
        <dbReference type="Proteomes" id="UP000606974"/>
    </source>
</evidence>
<protein>
    <submittedName>
        <fullName evidence="1">Uncharacterized protein</fullName>
    </submittedName>
</protein>
<dbReference type="AlphaFoldDB" id="A0A8H7A7N5"/>
<comment type="caution">
    <text evidence="1">The sequence shown here is derived from an EMBL/GenBank/DDBJ whole genome shotgun (WGS) entry which is preliminary data.</text>
</comment>
<accession>A0A8H7A7N5</accession>